<gene>
    <name evidence="3" type="ORF">HannXRQ_Chr07g0204601</name>
    <name evidence="2" type="ORF">HanXRQr2_Chr11g0507241</name>
</gene>
<dbReference type="SMART" id="SM00320">
    <property type="entry name" value="WD40"/>
    <property type="match status" value="2"/>
</dbReference>
<feature type="repeat" description="WD" evidence="1">
    <location>
        <begin position="348"/>
        <end position="389"/>
    </location>
</feature>
<dbReference type="Proteomes" id="UP000215914">
    <property type="component" value="Chromosome 7"/>
</dbReference>
<dbReference type="PROSITE" id="PS50082">
    <property type="entry name" value="WD_REPEATS_2"/>
    <property type="match status" value="1"/>
</dbReference>
<dbReference type="PROSITE" id="PS50294">
    <property type="entry name" value="WD_REPEATS_REGION"/>
    <property type="match status" value="1"/>
</dbReference>
<dbReference type="Gramene" id="mRNA:HanXRQr2_Chr11g0507241">
    <property type="protein sequence ID" value="mRNA:HanXRQr2_Chr11g0507241"/>
    <property type="gene ID" value="HanXRQr2_Chr11g0507241"/>
</dbReference>
<dbReference type="Pfam" id="PF00400">
    <property type="entry name" value="WD40"/>
    <property type="match status" value="1"/>
</dbReference>
<dbReference type="InterPro" id="IPR001680">
    <property type="entry name" value="WD40_rpt"/>
</dbReference>
<dbReference type="InterPro" id="IPR036322">
    <property type="entry name" value="WD40_repeat_dom_sf"/>
</dbReference>
<dbReference type="InterPro" id="IPR015943">
    <property type="entry name" value="WD40/YVTN_repeat-like_dom_sf"/>
</dbReference>
<dbReference type="EMBL" id="MNCJ02000326">
    <property type="protein sequence ID" value="KAF5783379.1"/>
    <property type="molecule type" value="Genomic_DNA"/>
</dbReference>
<organism evidence="3 4">
    <name type="scientific">Helianthus annuus</name>
    <name type="common">Common sunflower</name>
    <dbReference type="NCBI Taxonomy" id="4232"/>
    <lineage>
        <taxon>Eukaryota</taxon>
        <taxon>Viridiplantae</taxon>
        <taxon>Streptophyta</taxon>
        <taxon>Embryophyta</taxon>
        <taxon>Tracheophyta</taxon>
        <taxon>Spermatophyta</taxon>
        <taxon>Magnoliopsida</taxon>
        <taxon>eudicotyledons</taxon>
        <taxon>Gunneridae</taxon>
        <taxon>Pentapetalae</taxon>
        <taxon>asterids</taxon>
        <taxon>campanulids</taxon>
        <taxon>Asterales</taxon>
        <taxon>Asteraceae</taxon>
        <taxon>Asteroideae</taxon>
        <taxon>Heliantheae alliance</taxon>
        <taxon>Heliantheae</taxon>
        <taxon>Helianthus</taxon>
    </lineage>
</organism>
<reference evidence="2" key="3">
    <citation type="submission" date="2020-06" db="EMBL/GenBank/DDBJ databases">
        <title>Helianthus annuus Genome sequencing and assembly Release 2.</title>
        <authorList>
            <person name="Gouzy J."/>
            <person name="Langlade N."/>
            <person name="Munos S."/>
        </authorList>
    </citation>
    <scope>NUCLEOTIDE SEQUENCE</scope>
    <source>
        <tissue evidence="2">Leaves</tissue>
    </source>
</reference>
<dbReference type="PANTHER" id="PTHR43991">
    <property type="entry name" value="WD REPEAT PROTEIN (AFU_ORTHOLOGUE AFUA_8G05640)-RELATED"/>
    <property type="match status" value="1"/>
</dbReference>
<dbReference type="SUPFAM" id="SSF50978">
    <property type="entry name" value="WD40 repeat-like"/>
    <property type="match status" value="1"/>
</dbReference>
<evidence type="ECO:0000313" key="2">
    <source>
        <dbReference type="EMBL" id="KAF5783379.1"/>
    </source>
</evidence>
<sequence>MAEDWDISDSSDDVYEEETDDEIEYIPVFVDDEDQNGYGSDTSAAQARTGKDIQGIPWRGMRLTKEQYRHRRLAQYENYEDVPLSGETADKKYKQTSKGDNYYEFFYNSRSVKPTFDHFQVCTVTFCSFNHVISINCRKKCVQLRNMVWATSKHDVYVVSDDSIMHWSSLSQNITEILDFSGHVAPTEKHEGSWLEGFTQIRISTLAVKDNFLVAGGSDGELVCKKLDQEGVSFCTRIIYEDIALTTAIEIYDAMSGGKHFMTSNNDCGVRVYDMDGFQLVNHFHFPWPVNHASLSPDRKLIAVVGDHLDGLLVDSSSGKARTCEYKYIVLPLHFNFVFFFWQRAATVEGHLDYSFASAWHPDGRIFATGNQDKTCRLWDIRNLATPVSVLKGNMAAIRLVHFSSDGQFLVAAEAVDFVHVYNAKLNYEKRQEIDFFGEVSGVSLSPDDETLYIGVWDPSYSSLLQFNKRHWYGYLDSFV</sequence>
<dbReference type="PANTHER" id="PTHR43991:SF43">
    <property type="entry name" value="WD40_YVTN REPEAT-LIKE-CONTAINING DOMAIN-CONTAINING PROTEIN-RELATED"/>
    <property type="match status" value="1"/>
</dbReference>
<reference evidence="3" key="2">
    <citation type="submission" date="2017-02" db="EMBL/GenBank/DDBJ databases">
        <title>Sunflower complete genome.</title>
        <authorList>
            <person name="Langlade N."/>
            <person name="Munos S."/>
        </authorList>
    </citation>
    <scope>NUCLEOTIDE SEQUENCE [LARGE SCALE GENOMIC DNA]</scope>
    <source>
        <tissue evidence="3">Leaves</tissue>
    </source>
</reference>
<dbReference type="InParanoid" id="A0A251UDP3"/>
<dbReference type="Gene3D" id="2.130.10.10">
    <property type="entry name" value="YVTN repeat-like/Quinoprotein amine dehydrogenase"/>
    <property type="match status" value="2"/>
</dbReference>
<keyword evidence="4" id="KW-1185">Reference proteome</keyword>
<dbReference type="AlphaFoldDB" id="A0A251UDP3"/>
<reference evidence="2 4" key="1">
    <citation type="journal article" date="2017" name="Nature">
        <title>The sunflower genome provides insights into oil metabolism, flowering and Asterid evolution.</title>
        <authorList>
            <person name="Badouin H."/>
            <person name="Gouzy J."/>
            <person name="Grassa C.J."/>
            <person name="Murat F."/>
            <person name="Staton S.E."/>
            <person name="Cottret L."/>
            <person name="Lelandais-Briere C."/>
            <person name="Owens G.L."/>
            <person name="Carrere S."/>
            <person name="Mayjonade B."/>
            <person name="Legrand L."/>
            <person name="Gill N."/>
            <person name="Kane N.C."/>
            <person name="Bowers J.E."/>
            <person name="Hubner S."/>
            <person name="Bellec A."/>
            <person name="Berard A."/>
            <person name="Berges H."/>
            <person name="Blanchet N."/>
            <person name="Boniface M.C."/>
            <person name="Brunel D."/>
            <person name="Catrice O."/>
            <person name="Chaidir N."/>
            <person name="Claudel C."/>
            <person name="Donnadieu C."/>
            <person name="Faraut T."/>
            <person name="Fievet G."/>
            <person name="Helmstetter N."/>
            <person name="King M."/>
            <person name="Knapp S.J."/>
            <person name="Lai Z."/>
            <person name="Le Paslier M.C."/>
            <person name="Lippi Y."/>
            <person name="Lorenzon L."/>
            <person name="Mandel J.R."/>
            <person name="Marage G."/>
            <person name="Marchand G."/>
            <person name="Marquand E."/>
            <person name="Bret-Mestries E."/>
            <person name="Morien E."/>
            <person name="Nambeesan S."/>
            <person name="Nguyen T."/>
            <person name="Pegot-Espagnet P."/>
            <person name="Pouilly N."/>
            <person name="Raftis F."/>
            <person name="Sallet E."/>
            <person name="Schiex T."/>
            <person name="Thomas J."/>
            <person name="Vandecasteele C."/>
            <person name="Vares D."/>
            <person name="Vear F."/>
            <person name="Vautrin S."/>
            <person name="Crespi M."/>
            <person name="Mangin B."/>
            <person name="Burke J.M."/>
            <person name="Salse J."/>
            <person name="Munos S."/>
            <person name="Vincourt P."/>
            <person name="Rieseberg L.H."/>
            <person name="Langlade N.B."/>
        </authorList>
    </citation>
    <scope>NUCLEOTIDE SEQUENCE [LARGE SCALE GENOMIC DNA]</scope>
    <source>
        <strain evidence="4">cv. SF193</strain>
        <tissue evidence="2">Leaves</tissue>
    </source>
</reference>
<dbReference type="EMBL" id="CM007896">
    <property type="protein sequence ID" value="OTG21477.1"/>
    <property type="molecule type" value="Genomic_DNA"/>
</dbReference>
<evidence type="ECO:0000256" key="1">
    <source>
        <dbReference type="PROSITE-ProRule" id="PRU00221"/>
    </source>
</evidence>
<accession>A0A251UDP3</accession>
<evidence type="ECO:0000313" key="4">
    <source>
        <dbReference type="Proteomes" id="UP000215914"/>
    </source>
</evidence>
<proteinExistence type="predicted"/>
<evidence type="ECO:0000313" key="3">
    <source>
        <dbReference type="EMBL" id="OTG21477.1"/>
    </source>
</evidence>
<name>A0A251UDP3_HELAN</name>
<keyword evidence="1" id="KW-0853">WD repeat</keyword>
<protein>
    <submittedName>
        <fullName evidence="3">Putative WD40/YVTN repeat-like-containing domain-containing protein</fullName>
    </submittedName>
    <submittedName>
        <fullName evidence="2">Transcription factor WD40-like family</fullName>
    </submittedName>
</protein>